<dbReference type="SMART" id="SM00220">
    <property type="entry name" value="S_TKc"/>
    <property type="match status" value="1"/>
</dbReference>
<gene>
    <name evidence="12" type="primary">TP53RK</name>
    <name evidence="12" type="ORF">MHBO_001384</name>
</gene>
<evidence type="ECO:0000256" key="10">
    <source>
        <dbReference type="ARBA" id="ARBA00048679"/>
    </source>
</evidence>
<dbReference type="InterPro" id="IPR008266">
    <property type="entry name" value="Tyr_kinase_AS"/>
</dbReference>
<evidence type="ECO:0000256" key="9">
    <source>
        <dbReference type="ARBA" id="ARBA00047899"/>
    </source>
</evidence>
<comment type="similarity">
    <text evidence="1">Belongs to the protein kinase superfamily. BUD32 family.</text>
</comment>
<name>A0ABV2AIS4_9EUKA</name>
<dbReference type="Proteomes" id="UP001439008">
    <property type="component" value="Unassembled WGS sequence"/>
</dbReference>
<accession>A0ABV2AIS4</accession>
<keyword evidence="8" id="KW-0067">ATP-binding</keyword>
<feature type="domain" description="Protein kinase" evidence="11">
    <location>
        <begin position="1"/>
        <end position="214"/>
    </location>
</feature>
<keyword evidence="7 12" id="KW-0418">Kinase</keyword>
<dbReference type="PROSITE" id="PS50011">
    <property type="entry name" value="PROTEIN_KINASE_DOM"/>
    <property type="match status" value="1"/>
</dbReference>
<evidence type="ECO:0000256" key="6">
    <source>
        <dbReference type="ARBA" id="ARBA00022741"/>
    </source>
</evidence>
<evidence type="ECO:0000256" key="5">
    <source>
        <dbReference type="ARBA" id="ARBA00022694"/>
    </source>
</evidence>
<proteinExistence type="inferred from homology"/>
<keyword evidence="6" id="KW-0547">Nucleotide-binding</keyword>
<evidence type="ECO:0000256" key="4">
    <source>
        <dbReference type="ARBA" id="ARBA00022679"/>
    </source>
</evidence>
<evidence type="ECO:0000313" key="13">
    <source>
        <dbReference type="Proteomes" id="UP001439008"/>
    </source>
</evidence>
<dbReference type="InterPro" id="IPR011009">
    <property type="entry name" value="Kinase-like_dom_sf"/>
</dbReference>
<dbReference type="PROSITE" id="PS00109">
    <property type="entry name" value="PROTEIN_KINASE_TYR"/>
    <property type="match status" value="1"/>
</dbReference>
<evidence type="ECO:0000259" key="11">
    <source>
        <dbReference type="PROSITE" id="PS50011"/>
    </source>
</evidence>
<comment type="caution">
    <text evidence="12">The sequence shown here is derived from an EMBL/GenBank/DDBJ whole genome shotgun (WGS) entry which is preliminary data.</text>
</comment>
<keyword evidence="3" id="KW-0723">Serine/threonine-protein kinase</keyword>
<dbReference type="PANTHER" id="PTHR12209">
    <property type="entry name" value="NON-SPECIFIC SERINE/THREONINE PROTEIN KINASE"/>
    <property type="match status" value="1"/>
</dbReference>
<reference evidence="12 13" key="1">
    <citation type="journal article" date="2024" name="BMC Biol.">
        <title>Comparative genomics of Ascetosporea gives new insight into the evolutionary basis for animal parasitism in Rhizaria.</title>
        <authorList>
            <person name="Hiltunen Thoren M."/>
            <person name="Onut-Brannstrom I."/>
            <person name="Alfjorden A."/>
            <person name="Peckova H."/>
            <person name="Swords F."/>
            <person name="Hooper C."/>
            <person name="Holzer A.S."/>
            <person name="Bass D."/>
            <person name="Burki F."/>
        </authorList>
    </citation>
    <scope>NUCLEOTIDE SEQUENCE [LARGE SCALE GENOMIC DNA]</scope>
    <source>
        <strain evidence="12">20-A016</strain>
    </source>
</reference>
<dbReference type="PANTHER" id="PTHR12209:SF0">
    <property type="entry name" value="EKC_KEOPS COMPLEX SUBUNIT TP53RK"/>
    <property type="match status" value="1"/>
</dbReference>
<evidence type="ECO:0000256" key="1">
    <source>
        <dbReference type="ARBA" id="ARBA00010630"/>
    </source>
</evidence>
<dbReference type="EC" id="2.7.11.1" evidence="2"/>
<keyword evidence="5" id="KW-0819">tRNA processing</keyword>
<dbReference type="InterPro" id="IPR022495">
    <property type="entry name" value="Bud32"/>
</dbReference>
<organism evidence="12 13">
    <name type="scientific">Bonamia ostreae</name>
    <dbReference type="NCBI Taxonomy" id="126728"/>
    <lineage>
        <taxon>Eukaryota</taxon>
        <taxon>Sar</taxon>
        <taxon>Rhizaria</taxon>
        <taxon>Endomyxa</taxon>
        <taxon>Ascetosporea</taxon>
        <taxon>Haplosporida</taxon>
        <taxon>Bonamia</taxon>
    </lineage>
</organism>
<protein>
    <recommendedName>
        <fullName evidence="2">non-specific serine/threonine protein kinase</fullName>
        <ecNumber evidence="2">2.7.11.1</ecNumber>
    </recommendedName>
</protein>
<evidence type="ECO:0000256" key="3">
    <source>
        <dbReference type="ARBA" id="ARBA00022527"/>
    </source>
</evidence>
<evidence type="ECO:0000256" key="2">
    <source>
        <dbReference type="ARBA" id="ARBA00012513"/>
    </source>
</evidence>
<keyword evidence="13" id="KW-1185">Reference proteome</keyword>
<keyword evidence="4 12" id="KW-0808">Transferase</keyword>
<dbReference type="GO" id="GO:0004674">
    <property type="term" value="F:protein serine/threonine kinase activity"/>
    <property type="evidence" value="ECO:0007669"/>
    <property type="project" value="UniProtKB-EC"/>
</dbReference>
<comment type="catalytic activity">
    <reaction evidence="9">
        <text>L-threonyl-[protein] + ATP = O-phospho-L-threonyl-[protein] + ADP + H(+)</text>
        <dbReference type="Rhea" id="RHEA:46608"/>
        <dbReference type="Rhea" id="RHEA-COMP:11060"/>
        <dbReference type="Rhea" id="RHEA-COMP:11605"/>
        <dbReference type="ChEBI" id="CHEBI:15378"/>
        <dbReference type="ChEBI" id="CHEBI:30013"/>
        <dbReference type="ChEBI" id="CHEBI:30616"/>
        <dbReference type="ChEBI" id="CHEBI:61977"/>
        <dbReference type="ChEBI" id="CHEBI:456216"/>
        <dbReference type="EC" id="2.7.11.1"/>
    </reaction>
</comment>
<dbReference type="Gene3D" id="3.30.200.20">
    <property type="entry name" value="Phosphorylase Kinase, domain 1"/>
    <property type="match status" value="1"/>
</dbReference>
<sequence length="214" mass="24434">MEFIKQGAESKVYLKKQGGEKVLVKERLVKEYRHFDLDRVLTKRRIKSEVKALEKARSFNILVPKVISRNLKERTITMEFIEGPTLKDYLRNLDKNSSDFDDNIKLIASKMAQIVKTLHEGGVIHGDLTTSNFIVKNGDINNIAIIDFGLSLISKKAEDKAVDLYVLERCFISSHTNLTNLVTQIIKLYGLSNDDVINKLKEVRLRGRKKMAIG</sequence>
<evidence type="ECO:0000256" key="7">
    <source>
        <dbReference type="ARBA" id="ARBA00022777"/>
    </source>
</evidence>
<dbReference type="SUPFAM" id="SSF56112">
    <property type="entry name" value="Protein kinase-like (PK-like)"/>
    <property type="match status" value="1"/>
</dbReference>
<dbReference type="Gene3D" id="1.10.510.10">
    <property type="entry name" value="Transferase(Phosphotransferase) domain 1"/>
    <property type="match status" value="1"/>
</dbReference>
<comment type="catalytic activity">
    <reaction evidence="10">
        <text>L-seryl-[protein] + ATP = O-phospho-L-seryl-[protein] + ADP + H(+)</text>
        <dbReference type="Rhea" id="RHEA:17989"/>
        <dbReference type="Rhea" id="RHEA-COMP:9863"/>
        <dbReference type="Rhea" id="RHEA-COMP:11604"/>
        <dbReference type="ChEBI" id="CHEBI:15378"/>
        <dbReference type="ChEBI" id="CHEBI:29999"/>
        <dbReference type="ChEBI" id="CHEBI:30616"/>
        <dbReference type="ChEBI" id="CHEBI:83421"/>
        <dbReference type="ChEBI" id="CHEBI:456216"/>
        <dbReference type="EC" id="2.7.11.1"/>
    </reaction>
</comment>
<evidence type="ECO:0000313" key="12">
    <source>
        <dbReference type="EMBL" id="MES1919576.1"/>
    </source>
</evidence>
<evidence type="ECO:0000256" key="8">
    <source>
        <dbReference type="ARBA" id="ARBA00022840"/>
    </source>
</evidence>
<dbReference type="NCBIfam" id="TIGR03724">
    <property type="entry name" value="arch_bud32"/>
    <property type="match status" value="1"/>
</dbReference>
<dbReference type="Pfam" id="PF00069">
    <property type="entry name" value="Pkinase"/>
    <property type="match status" value="1"/>
</dbReference>
<dbReference type="InterPro" id="IPR000719">
    <property type="entry name" value="Prot_kinase_dom"/>
</dbReference>
<dbReference type="EMBL" id="JBDODL010000330">
    <property type="protein sequence ID" value="MES1919576.1"/>
    <property type="molecule type" value="Genomic_DNA"/>
</dbReference>